<reference evidence="2" key="1">
    <citation type="submission" date="2014-01" db="EMBL/GenBank/DDBJ databases">
        <title>The Genome Sequence of Anopheles farauti FAR1 (V2).</title>
        <authorList>
            <consortium name="The Broad Institute Genomics Platform"/>
            <person name="Neafsey D.E."/>
            <person name="Besansky N."/>
            <person name="Howell P."/>
            <person name="Walton C."/>
            <person name="Young S.K."/>
            <person name="Zeng Q."/>
            <person name="Gargeya S."/>
            <person name="Fitzgerald M."/>
            <person name="Haas B."/>
            <person name="Abouelleil A."/>
            <person name="Allen A.W."/>
            <person name="Alvarado L."/>
            <person name="Arachchi H.M."/>
            <person name="Berlin A.M."/>
            <person name="Chapman S.B."/>
            <person name="Gainer-Dewar J."/>
            <person name="Goldberg J."/>
            <person name="Griggs A."/>
            <person name="Gujja S."/>
            <person name="Hansen M."/>
            <person name="Howarth C."/>
            <person name="Imamovic A."/>
            <person name="Ireland A."/>
            <person name="Larimer J."/>
            <person name="McCowan C."/>
            <person name="Murphy C."/>
            <person name="Pearson M."/>
            <person name="Poon T.W."/>
            <person name="Priest M."/>
            <person name="Roberts A."/>
            <person name="Saif S."/>
            <person name="Shea T."/>
            <person name="Sisk P."/>
            <person name="Sykes S."/>
            <person name="Wortman J."/>
            <person name="Nusbaum C."/>
            <person name="Birren B."/>
        </authorList>
    </citation>
    <scope>NUCLEOTIDE SEQUENCE [LARGE SCALE GENOMIC DNA]</scope>
    <source>
        <strain evidence="2">FAR1</strain>
    </source>
</reference>
<dbReference type="VEuPathDB" id="VectorBase:AFAF015835"/>
<proteinExistence type="predicted"/>
<keyword evidence="2" id="KW-1185">Reference proteome</keyword>
<evidence type="ECO:0000313" key="1">
    <source>
        <dbReference type="EnsemblMetazoa" id="AFAF015835-PA"/>
    </source>
</evidence>
<sequence length="141" mass="15730">MTQPGSGNRFSDSCTPGRDRADFWAGFIYAKISTVSGRVPGTIVRFWEQATTTGDAKKKARRKDKMGCSHWKTVKFKVVSCRSGITDRGWPVEHRNNNTDHRPPPSAEQLLLLQRIGQLKLDHRPGPNAGRLGALFQSVIL</sequence>
<accession>A0A182QS98</accession>
<name>A0A182QS98_9DIPT</name>
<reference evidence="1" key="2">
    <citation type="submission" date="2020-05" db="UniProtKB">
        <authorList>
            <consortium name="EnsemblMetazoa"/>
        </authorList>
    </citation>
    <scope>IDENTIFICATION</scope>
    <source>
        <strain evidence="1">FAR1</strain>
    </source>
</reference>
<dbReference type="EMBL" id="AXCN02000346">
    <property type="status" value="NOT_ANNOTATED_CDS"/>
    <property type="molecule type" value="Genomic_DNA"/>
</dbReference>
<organism evidence="1 2">
    <name type="scientific">Anopheles farauti</name>
    <dbReference type="NCBI Taxonomy" id="69004"/>
    <lineage>
        <taxon>Eukaryota</taxon>
        <taxon>Metazoa</taxon>
        <taxon>Ecdysozoa</taxon>
        <taxon>Arthropoda</taxon>
        <taxon>Hexapoda</taxon>
        <taxon>Insecta</taxon>
        <taxon>Pterygota</taxon>
        <taxon>Neoptera</taxon>
        <taxon>Endopterygota</taxon>
        <taxon>Diptera</taxon>
        <taxon>Nematocera</taxon>
        <taxon>Culicoidea</taxon>
        <taxon>Culicidae</taxon>
        <taxon>Anophelinae</taxon>
        <taxon>Anopheles</taxon>
    </lineage>
</organism>
<dbReference type="AlphaFoldDB" id="A0A182QS98"/>
<dbReference type="Proteomes" id="UP000075886">
    <property type="component" value="Unassembled WGS sequence"/>
</dbReference>
<dbReference type="EnsemblMetazoa" id="AFAF015835-RA">
    <property type="protein sequence ID" value="AFAF015835-PA"/>
    <property type="gene ID" value="AFAF015835"/>
</dbReference>
<evidence type="ECO:0000313" key="2">
    <source>
        <dbReference type="Proteomes" id="UP000075886"/>
    </source>
</evidence>
<protein>
    <submittedName>
        <fullName evidence="1">Uncharacterized protein</fullName>
    </submittedName>
</protein>